<reference evidence="5 6" key="1">
    <citation type="submission" date="2020-07" db="EMBL/GenBank/DDBJ databases">
        <title>Sequencing the genomes of 1000 actinobacteria strains.</title>
        <authorList>
            <person name="Klenk H.-P."/>
        </authorList>
    </citation>
    <scope>NUCLEOTIDE SEQUENCE [LARGE SCALE GENOMIC DNA]</scope>
    <source>
        <strain evidence="5 6">DSM 40398</strain>
    </source>
</reference>
<feature type="compositionally biased region" description="Pro residues" evidence="2">
    <location>
        <begin position="224"/>
        <end position="236"/>
    </location>
</feature>
<dbReference type="GO" id="GO:0016787">
    <property type="term" value="F:hydrolase activity"/>
    <property type="evidence" value="ECO:0007669"/>
    <property type="project" value="InterPro"/>
</dbReference>
<evidence type="ECO:0000259" key="3">
    <source>
        <dbReference type="Pfam" id="PF00156"/>
    </source>
</evidence>
<comment type="similarity">
    <text evidence="1">Belongs to the AB hydrolase superfamily.</text>
</comment>
<keyword evidence="6" id="KW-1185">Reference proteome</keyword>
<dbReference type="InterPro" id="IPR002925">
    <property type="entry name" value="Dienelactn_hydro"/>
</dbReference>
<dbReference type="InterPro" id="IPR029057">
    <property type="entry name" value="PRTase-like"/>
</dbReference>
<dbReference type="SUPFAM" id="SSF53271">
    <property type="entry name" value="PRTase-like"/>
    <property type="match status" value="1"/>
</dbReference>
<dbReference type="RefSeq" id="WP_179845606.1">
    <property type="nucleotide sequence ID" value="NZ_JACCBA010000001.1"/>
</dbReference>
<feature type="region of interest" description="Disordered" evidence="2">
    <location>
        <begin position="212"/>
        <end position="282"/>
    </location>
</feature>
<evidence type="ECO:0000259" key="4">
    <source>
        <dbReference type="Pfam" id="PF01738"/>
    </source>
</evidence>
<dbReference type="InterPro" id="IPR050261">
    <property type="entry name" value="FrsA_esterase"/>
</dbReference>
<dbReference type="InterPro" id="IPR029058">
    <property type="entry name" value="AB_hydrolase_fold"/>
</dbReference>
<proteinExistence type="inferred from homology"/>
<dbReference type="PANTHER" id="PTHR22946">
    <property type="entry name" value="DIENELACTONE HYDROLASE DOMAIN-CONTAINING PROTEIN-RELATED"/>
    <property type="match status" value="1"/>
</dbReference>
<evidence type="ECO:0000313" key="6">
    <source>
        <dbReference type="Proteomes" id="UP000529783"/>
    </source>
</evidence>
<dbReference type="Gene3D" id="3.30.1310.20">
    <property type="entry name" value="PRTase-like"/>
    <property type="match status" value="1"/>
</dbReference>
<evidence type="ECO:0000313" key="5">
    <source>
        <dbReference type="EMBL" id="NYD48748.1"/>
    </source>
</evidence>
<dbReference type="AlphaFoldDB" id="A0A7Y9EJ92"/>
<protein>
    <submittedName>
        <fullName evidence="5">Putative phosphoribosyl transferase</fullName>
    </submittedName>
</protein>
<sequence length="490" mass="51197">MLDFDDRADAGRRLAERLEGLRGQDAVVLGLPRGGVPVAFEVARELRAPLDVIVVRKLGVPFQPELAMGAIGEGGVLIVNDEIIRHTGVGEADVVDAQRREQAELDVRVERFRRGRPRVEVSGRTAVIVDDGVATGATARAACEVARAQGARRVVLAVPVGSPDTIAALRRIADDVVCLMEPELFFAVGQWYREFGQTSDGEVVELLERAATPPASARHDADPAAPPDPGTPPDPAHPGGATNPGGSADPGRIANLGGGAHPAGATNPSEASGPAADDPPAVDEEVWIDGGFVELTGHLTVPARATGVVAFAHGSGSSRHSPRNRLVAAGLNRAGLGTLLFDLLTTGEELDRGNVFDIGMLAARLVAATGWLRDRPETAGARIGYFGASTGAAAALWAAAEPGADIAAVVSRGGRPDLAERRLGDVRAPTLLIVGGADRQVLGLNQLAQERMRCPTQLTVVPGATHLFEEPGALQAVTDHARDWFLTHLR</sequence>
<dbReference type="Gene3D" id="3.40.50.1820">
    <property type="entry name" value="alpha/beta hydrolase"/>
    <property type="match status" value="1"/>
</dbReference>
<gene>
    <name evidence="5" type="ORF">BJY14_004731</name>
</gene>
<dbReference type="Proteomes" id="UP000529783">
    <property type="component" value="Unassembled WGS sequence"/>
</dbReference>
<dbReference type="EMBL" id="JACCBA010000001">
    <property type="protein sequence ID" value="NYD48748.1"/>
    <property type="molecule type" value="Genomic_DNA"/>
</dbReference>
<dbReference type="CDD" id="cd06223">
    <property type="entry name" value="PRTases_typeI"/>
    <property type="match status" value="1"/>
</dbReference>
<comment type="caution">
    <text evidence="5">The sequence shown here is derived from an EMBL/GenBank/DDBJ whole genome shotgun (WGS) entry which is preliminary data.</text>
</comment>
<dbReference type="GO" id="GO:0016740">
    <property type="term" value="F:transferase activity"/>
    <property type="evidence" value="ECO:0007669"/>
    <property type="project" value="UniProtKB-KW"/>
</dbReference>
<evidence type="ECO:0000256" key="1">
    <source>
        <dbReference type="ARBA" id="ARBA00008645"/>
    </source>
</evidence>
<dbReference type="Pfam" id="PF01738">
    <property type="entry name" value="DLH"/>
    <property type="match status" value="1"/>
</dbReference>
<organism evidence="5 6">
    <name type="scientific">Actinomadura luteofluorescens</name>
    <dbReference type="NCBI Taxonomy" id="46163"/>
    <lineage>
        <taxon>Bacteria</taxon>
        <taxon>Bacillati</taxon>
        <taxon>Actinomycetota</taxon>
        <taxon>Actinomycetes</taxon>
        <taxon>Streptosporangiales</taxon>
        <taxon>Thermomonosporaceae</taxon>
        <taxon>Actinomadura</taxon>
    </lineage>
</organism>
<name>A0A7Y9EJ92_9ACTN</name>
<feature type="domain" description="Phosphoribosyltransferase" evidence="3">
    <location>
        <begin position="9"/>
        <end position="176"/>
    </location>
</feature>
<accession>A0A7Y9EJ92</accession>
<dbReference type="Pfam" id="PF00156">
    <property type="entry name" value="Pribosyltran"/>
    <property type="match status" value="1"/>
</dbReference>
<dbReference type="SUPFAM" id="SSF53474">
    <property type="entry name" value="alpha/beta-Hydrolases"/>
    <property type="match status" value="1"/>
</dbReference>
<evidence type="ECO:0000256" key="2">
    <source>
        <dbReference type="SAM" id="MobiDB-lite"/>
    </source>
</evidence>
<feature type="domain" description="Dienelactone hydrolase" evidence="4">
    <location>
        <begin position="363"/>
        <end position="474"/>
    </location>
</feature>
<dbReference type="Gene3D" id="3.40.50.2020">
    <property type="match status" value="1"/>
</dbReference>
<dbReference type="InterPro" id="IPR000836">
    <property type="entry name" value="PRTase_dom"/>
</dbReference>
<keyword evidence="5" id="KW-0808">Transferase</keyword>